<dbReference type="EMBL" id="SOAW01000001">
    <property type="protein sequence ID" value="TDT33217.1"/>
    <property type="molecule type" value="Genomic_DNA"/>
</dbReference>
<dbReference type="SUPFAM" id="SSF81345">
    <property type="entry name" value="ABC transporter involved in vitamin B12 uptake, BtuC"/>
    <property type="match status" value="1"/>
</dbReference>
<keyword evidence="7 9" id="KW-0472">Membrane</keyword>
<dbReference type="InterPro" id="IPR000522">
    <property type="entry name" value="ABC_transptr_permease_BtuC"/>
</dbReference>
<dbReference type="AlphaFoldDB" id="A0A4R7J9F1"/>
<comment type="subcellular location">
    <subcellularLocation>
        <location evidence="1">Cell membrane</location>
        <topology evidence="1">Multi-pass membrane protein</topology>
    </subcellularLocation>
</comment>
<dbReference type="InterPro" id="IPR037294">
    <property type="entry name" value="ABC_BtuC-like"/>
</dbReference>
<feature type="transmembrane region" description="Helical" evidence="9">
    <location>
        <begin position="300"/>
        <end position="323"/>
    </location>
</feature>
<feature type="transmembrane region" description="Helical" evidence="9">
    <location>
        <begin position="171"/>
        <end position="192"/>
    </location>
</feature>
<evidence type="ECO:0000256" key="3">
    <source>
        <dbReference type="ARBA" id="ARBA00022448"/>
    </source>
</evidence>
<keyword evidence="11" id="KW-1185">Reference proteome</keyword>
<dbReference type="PANTHER" id="PTHR30472:SF1">
    <property type="entry name" value="FE(3+) DICITRATE TRANSPORT SYSTEM PERMEASE PROTEIN FECC-RELATED"/>
    <property type="match status" value="1"/>
</dbReference>
<feature type="transmembrane region" description="Helical" evidence="9">
    <location>
        <begin position="114"/>
        <end position="134"/>
    </location>
</feature>
<keyword evidence="3" id="KW-0813">Transport</keyword>
<feature type="transmembrane region" description="Helical" evidence="9">
    <location>
        <begin position="329"/>
        <end position="347"/>
    </location>
</feature>
<accession>A0A4R7J9F1</accession>
<comment type="caution">
    <text evidence="10">The sequence shown here is derived from an EMBL/GenBank/DDBJ whole genome shotgun (WGS) entry which is preliminary data.</text>
</comment>
<feature type="region of interest" description="Disordered" evidence="8">
    <location>
        <begin position="1"/>
        <end position="24"/>
    </location>
</feature>
<reference evidence="10 11" key="1">
    <citation type="submission" date="2019-03" db="EMBL/GenBank/DDBJ databases">
        <title>Genomic Encyclopedia of Archaeal and Bacterial Type Strains, Phase II (KMG-II): from individual species to whole genera.</title>
        <authorList>
            <person name="Goeker M."/>
        </authorList>
    </citation>
    <scope>NUCLEOTIDE SEQUENCE [LARGE SCALE GENOMIC DNA]</scope>
    <source>
        <strain evidence="10 11">DSM 24323</strain>
    </source>
</reference>
<dbReference type="CDD" id="cd06550">
    <property type="entry name" value="TM_ABC_iron-siderophores_like"/>
    <property type="match status" value="1"/>
</dbReference>
<dbReference type="FunFam" id="1.10.3470.10:FF:000001">
    <property type="entry name" value="Vitamin B12 ABC transporter permease BtuC"/>
    <property type="match status" value="1"/>
</dbReference>
<feature type="transmembrane region" description="Helical" evidence="9">
    <location>
        <begin position="257"/>
        <end position="288"/>
    </location>
</feature>
<evidence type="ECO:0000256" key="5">
    <source>
        <dbReference type="ARBA" id="ARBA00022692"/>
    </source>
</evidence>
<evidence type="ECO:0000256" key="1">
    <source>
        <dbReference type="ARBA" id="ARBA00004651"/>
    </source>
</evidence>
<comment type="similarity">
    <text evidence="2">Belongs to the binding-protein-dependent transport system permease family. FecCD subfamily.</text>
</comment>
<keyword evidence="4" id="KW-1003">Cell membrane</keyword>
<dbReference type="GO" id="GO:0022857">
    <property type="term" value="F:transmembrane transporter activity"/>
    <property type="evidence" value="ECO:0007669"/>
    <property type="project" value="InterPro"/>
</dbReference>
<evidence type="ECO:0000256" key="6">
    <source>
        <dbReference type="ARBA" id="ARBA00022989"/>
    </source>
</evidence>
<evidence type="ECO:0000256" key="4">
    <source>
        <dbReference type="ARBA" id="ARBA00022475"/>
    </source>
</evidence>
<name>A0A4R7J9F1_9ACTN</name>
<dbReference type="RefSeq" id="WP_133753766.1">
    <property type="nucleotide sequence ID" value="NZ_SOAW01000001.1"/>
</dbReference>
<evidence type="ECO:0000256" key="9">
    <source>
        <dbReference type="SAM" id="Phobius"/>
    </source>
</evidence>
<dbReference type="Proteomes" id="UP000295371">
    <property type="component" value="Unassembled WGS sequence"/>
</dbReference>
<protein>
    <submittedName>
        <fullName evidence="10">Iron complex transport system permease protein</fullName>
    </submittedName>
</protein>
<feature type="transmembrane region" description="Helical" evidence="9">
    <location>
        <begin position="141"/>
        <end position="159"/>
    </location>
</feature>
<dbReference type="GO" id="GO:0005886">
    <property type="term" value="C:plasma membrane"/>
    <property type="evidence" value="ECO:0007669"/>
    <property type="project" value="UniProtKB-SubCell"/>
</dbReference>
<evidence type="ECO:0000313" key="10">
    <source>
        <dbReference type="EMBL" id="TDT33217.1"/>
    </source>
</evidence>
<organism evidence="10 11">
    <name type="scientific">Naumannella halotolerans</name>
    <dbReference type="NCBI Taxonomy" id="993414"/>
    <lineage>
        <taxon>Bacteria</taxon>
        <taxon>Bacillati</taxon>
        <taxon>Actinomycetota</taxon>
        <taxon>Actinomycetes</taxon>
        <taxon>Propionibacteriales</taxon>
        <taxon>Propionibacteriaceae</taxon>
        <taxon>Naumannella</taxon>
    </lineage>
</organism>
<feature type="transmembrane region" description="Helical" evidence="9">
    <location>
        <begin position="31"/>
        <end position="54"/>
    </location>
</feature>
<feature type="transmembrane region" description="Helical" evidence="9">
    <location>
        <begin position="84"/>
        <end position="102"/>
    </location>
</feature>
<evidence type="ECO:0000256" key="2">
    <source>
        <dbReference type="ARBA" id="ARBA00007935"/>
    </source>
</evidence>
<keyword evidence="5 9" id="KW-0812">Transmembrane</keyword>
<evidence type="ECO:0000313" key="11">
    <source>
        <dbReference type="Proteomes" id="UP000295371"/>
    </source>
</evidence>
<dbReference type="GO" id="GO:0033214">
    <property type="term" value="P:siderophore-iron import into cell"/>
    <property type="evidence" value="ECO:0007669"/>
    <property type="project" value="TreeGrafter"/>
</dbReference>
<keyword evidence="6 9" id="KW-1133">Transmembrane helix</keyword>
<dbReference type="OrthoDB" id="9782305at2"/>
<proteinExistence type="inferred from homology"/>
<sequence length="355" mass="35847">MTTVPPPTREAIGSTPGSGAGNRRRPTSVRVLTVVVLLILIGIAGIASVTLGVLDVTFDDVLAGLGGSEQTTGQAAVVKRLPRTVLAMAVGAALAVSGAVMQGVTRNPLADPEILGVNAGAALAVVIGMTFLGAGSNLSHIALAMVGAMAAAVFVYTLGSLGQGGATPLKLALAGAATAVALSSLVSAILLPRAQAMEEFRRWQVGGVGGGSWDKLQLMAPFLIVGALICWFSARSLNSLALGDAMAAGLGENITRARLVAAVGAVVLCAVCTAIAGPIGFVGLVIPHLCRVLVGVDHRWLIPVSALAGAALLTVADVVGRLVGGTEEIQVGIITAVIGAPFFIWIVRRQKVREL</sequence>
<feature type="transmembrane region" description="Helical" evidence="9">
    <location>
        <begin position="218"/>
        <end position="237"/>
    </location>
</feature>
<dbReference type="PANTHER" id="PTHR30472">
    <property type="entry name" value="FERRIC ENTEROBACTIN TRANSPORT SYSTEM PERMEASE PROTEIN"/>
    <property type="match status" value="1"/>
</dbReference>
<dbReference type="Gene3D" id="1.10.3470.10">
    <property type="entry name" value="ABC transporter involved in vitamin B12 uptake, BtuC"/>
    <property type="match status" value="1"/>
</dbReference>
<dbReference type="Pfam" id="PF01032">
    <property type="entry name" value="FecCD"/>
    <property type="match status" value="1"/>
</dbReference>
<evidence type="ECO:0000256" key="7">
    <source>
        <dbReference type="ARBA" id="ARBA00023136"/>
    </source>
</evidence>
<evidence type="ECO:0000256" key="8">
    <source>
        <dbReference type="SAM" id="MobiDB-lite"/>
    </source>
</evidence>
<gene>
    <name evidence="10" type="ORF">CLV29_0822</name>
</gene>